<evidence type="ECO:0000256" key="3">
    <source>
        <dbReference type="ARBA" id="ARBA00022679"/>
    </source>
</evidence>
<name>A0ABP8MRE2_9BACT</name>
<evidence type="ECO:0000259" key="7">
    <source>
        <dbReference type="Pfam" id="PF00561"/>
    </source>
</evidence>
<dbReference type="RefSeq" id="WP_344824680.1">
    <property type="nucleotide sequence ID" value="NZ_BAABEZ010000022.1"/>
</dbReference>
<dbReference type="InterPro" id="IPR029058">
    <property type="entry name" value="AB_hydrolase_fold"/>
</dbReference>
<keyword evidence="9" id="KW-1185">Reference proteome</keyword>
<dbReference type="InterPro" id="IPR000073">
    <property type="entry name" value="AB_hydrolase_1"/>
</dbReference>
<accession>A0ABP8MRE2</accession>
<dbReference type="Proteomes" id="UP001501410">
    <property type="component" value="Unassembled WGS sequence"/>
</dbReference>
<reference evidence="9" key="1">
    <citation type="journal article" date="2019" name="Int. J. Syst. Evol. Microbiol.">
        <title>The Global Catalogue of Microorganisms (GCM) 10K type strain sequencing project: providing services to taxonomists for standard genome sequencing and annotation.</title>
        <authorList>
            <consortium name="The Broad Institute Genomics Platform"/>
            <consortium name="The Broad Institute Genome Sequencing Center for Infectious Disease"/>
            <person name="Wu L."/>
            <person name="Ma J."/>
        </authorList>
    </citation>
    <scope>NUCLEOTIDE SEQUENCE [LARGE SCALE GENOMIC DNA]</scope>
    <source>
        <strain evidence="9">JCM 31921</strain>
    </source>
</reference>
<gene>
    <name evidence="8" type="ORF">GCM10023092_14560</name>
</gene>
<organism evidence="8 9">
    <name type="scientific">Rurimicrobium arvi</name>
    <dbReference type="NCBI Taxonomy" id="2049916"/>
    <lineage>
        <taxon>Bacteria</taxon>
        <taxon>Pseudomonadati</taxon>
        <taxon>Bacteroidota</taxon>
        <taxon>Chitinophagia</taxon>
        <taxon>Chitinophagales</taxon>
        <taxon>Chitinophagaceae</taxon>
        <taxon>Rurimicrobium</taxon>
    </lineage>
</organism>
<evidence type="ECO:0000256" key="6">
    <source>
        <dbReference type="ARBA" id="ARBA00033356"/>
    </source>
</evidence>
<evidence type="ECO:0000313" key="8">
    <source>
        <dbReference type="EMBL" id="GAA4453731.1"/>
    </source>
</evidence>
<protein>
    <recommendedName>
        <fullName evidence="2">Poly(3-hydroxyalkanoate) polymerase subunit PhaC</fullName>
    </recommendedName>
    <alternativeName>
        <fullName evidence="6">PHB synthase subunit PhaC</fullName>
    </alternativeName>
</protein>
<dbReference type="InterPro" id="IPR051321">
    <property type="entry name" value="PHA/PHB_synthase"/>
</dbReference>
<proteinExistence type="predicted"/>
<dbReference type="InterPro" id="IPR010125">
    <property type="entry name" value="PHA_synth_III_C"/>
</dbReference>
<evidence type="ECO:0000256" key="4">
    <source>
        <dbReference type="ARBA" id="ARBA00022752"/>
    </source>
</evidence>
<evidence type="ECO:0000256" key="5">
    <source>
        <dbReference type="ARBA" id="ARBA00023315"/>
    </source>
</evidence>
<dbReference type="SUPFAM" id="SSF53474">
    <property type="entry name" value="alpha/beta-Hydrolases"/>
    <property type="match status" value="1"/>
</dbReference>
<feature type="domain" description="AB hydrolase-1" evidence="7">
    <location>
        <begin position="84"/>
        <end position="331"/>
    </location>
</feature>
<evidence type="ECO:0000256" key="2">
    <source>
        <dbReference type="ARBA" id="ARBA00019065"/>
    </source>
</evidence>
<evidence type="ECO:0000256" key="1">
    <source>
        <dbReference type="ARBA" id="ARBA00004683"/>
    </source>
</evidence>
<comment type="pathway">
    <text evidence="1">Biopolymer metabolism; poly-(R)-3-hydroxybutanoate biosynthesis.</text>
</comment>
<comment type="caution">
    <text evidence="8">The sequence shown here is derived from an EMBL/GenBank/DDBJ whole genome shotgun (WGS) entry which is preliminary data.</text>
</comment>
<dbReference type="PANTHER" id="PTHR36837:SF2">
    <property type="entry name" value="POLY(3-HYDROXYALKANOATE) POLYMERASE SUBUNIT PHAC"/>
    <property type="match status" value="1"/>
</dbReference>
<sequence>MNWNASGIMEEMNNNLQKLVKGYETLQTIDEVDVAVTPKTLVWQCDKVKMYHYKRDTPAKSKIPVLVSFAMLNRQDVLDLQQDRSLMKKLLEQGLDIYIMDWGYPTKADRYLTMEDYIDGYMNDAVDFVRRHNHVDKIHMMSICQAGTFSMIYASLYPEKLQSLTTYVAPFDFSTNKCMLFKWTKYIDIDTMVDSMGVIPGEMIDEAFGMLKPSMNISKYLGVMSSLEDKEKMLNFLRMEHWKADLPAIAGEMYRKYIKDLFRDNKLIKGELELGGRKVDLKNMTVPYLNVYATEDTIIPNESTVAIMPKIGSKDKTEIAFPGGHIGVFVGSKSQKELAPAVAKWVIEHSKN</sequence>
<dbReference type="EMBL" id="BAABEZ010000022">
    <property type="protein sequence ID" value="GAA4453731.1"/>
    <property type="molecule type" value="Genomic_DNA"/>
</dbReference>
<dbReference type="Pfam" id="PF00561">
    <property type="entry name" value="Abhydrolase_1"/>
    <property type="match status" value="1"/>
</dbReference>
<dbReference type="Gene3D" id="3.40.50.1820">
    <property type="entry name" value="alpha/beta hydrolase"/>
    <property type="match status" value="1"/>
</dbReference>
<keyword evidence="4" id="KW-0583">PHB biosynthesis</keyword>
<dbReference type="PANTHER" id="PTHR36837">
    <property type="entry name" value="POLY(3-HYDROXYALKANOATE) POLYMERASE SUBUNIT PHAC"/>
    <property type="match status" value="1"/>
</dbReference>
<dbReference type="NCBIfam" id="TIGR01836">
    <property type="entry name" value="PHA_synth_III_C"/>
    <property type="match status" value="1"/>
</dbReference>
<keyword evidence="5" id="KW-0012">Acyltransferase</keyword>
<evidence type="ECO:0000313" key="9">
    <source>
        <dbReference type="Proteomes" id="UP001501410"/>
    </source>
</evidence>
<keyword evidence="3" id="KW-0808">Transferase</keyword>